<gene>
    <name evidence="1" type="ORF">S01H1_50183</name>
</gene>
<dbReference type="AlphaFoldDB" id="X0XR74"/>
<organism evidence="1">
    <name type="scientific">marine sediment metagenome</name>
    <dbReference type="NCBI Taxonomy" id="412755"/>
    <lineage>
        <taxon>unclassified sequences</taxon>
        <taxon>metagenomes</taxon>
        <taxon>ecological metagenomes</taxon>
    </lineage>
</organism>
<proteinExistence type="predicted"/>
<dbReference type="EMBL" id="BARS01032326">
    <property type="protein sequence ID" value="GAG27371.1"/>
    <property type="molecule type" value="Genomic_DNA"/>
</dbReference>
<protein>
    <submittedName>
        <fullName evidence="1">Uncharacterized protein</fullName>
    </submittedName>
</protein>
<feature type="non-terminal residue" evidence="1">
    <location>
        <position position="226"/>
    </location>
</feature>
<reference evidence="1" key="1">
    <citation type="journal article" date="2014" name="Front. Microbiol.">
        <title>High frequency of phylogenetically diverse reductive dehalogenase-homologous genes in deep subseafloor sedimentary metagenomes.</title>
        <authorList>
            <person name="Kawai M."/>
            <person name="Futagami T."/>
            <person name="Toyoda A."/>
            <person name="Takaki Y."/>
            <person name="Nishi S."/>
            <person name="Hori S."/>
            <person name="Arai W."/>
            <person name="Tsubouchi T."/>
            <person name="Morono Y."/>
            <person name="Uchiyama I."/>
            <person name="Ito T."/>
            <person name="Fujiyama A."/>
            <person name="Inagaki F."/>
            <person name="Takami H."/>
        </authorList>
    </citation>
    <scope>NUCLEOTIDE SEQUENCE</scope>
    <source>
        <strain evidence="1">Expedition CK06-06</strain>
    </source>
</reference>
<evidence type="ECO:0000313" key="1">
    <source>
        <dbReference type="EMBL" id="GAG27371.1"/>
    </source>
</evidence>
<accession>X0XR74</accession>
<comment type="caution">
    <text evidence="1">The sequence shown here is derived from an EMBL/GenBank/DDBJ whole genome shotgun (WGS) entry which is preliminary data.</text>
</comment>
<sequence>MINAAQLAQVRPLVLVLLMLSLGAARAMATEDAPVAGAARRPEAAQLPLQDAVSQYGITWTFTESVPVGRFVTGDYYVVGPVTIKSISPAAQNGQNGSMLNPPTDSKSAYDSRIRGYDAALAATAPIRMKPGDSLVSAISHASGGRHKHVYPHFEESGGPLKTAAVLTCLDGPVPADTFRPSYCGPTDRLRRAGDLHRELLPTVPRVEHTPELSLYERIFQRPWLD</sequence>
<name>X0XR74_9ZZZZ</name>